<reference evidence="4 5" key="1">
    <citation type="submission" date="2024-09" db="EMBL/GenBank/DDBJ databases">
        <authorList>
            <person name="Lee S.D."/>
        </authorList>
    </citation>
    <scope>NUCLEOTIDE SEQUENCE [LARGE SCALE GENOMIC DNA]</scope>
    <source>
        <strain evidence="4 5">N8-3</strain>
    </source>
</reference>
<dbReference type="Gene3D" id="3.90.1010.20">
    <property type="match status" value="1"/>
</dbReference>
<evidence type="ECO:0000259" key="3">
    <source>
        <dbReference type="SMART" id="SM00900"/>
    </source>
</evidence>
<comment type="caution">
    <text evidence="4">The sequence shown here is derived from an EMBL/GenBank/DDBJ whole genome shotgun (WGS) entry which is preliminary data.</text>
</comment>
<evidence type="ECO:0000313" key="4">
    <source>
        <dbReference type="EMBL" id="MFC1418018.1"/>
    </source>
</evidence>
<feature type="chain" id="PRO_5046358827" evidence="2">
    <location>
        <begin position="24"/>
        <end position="187"/>
    </location>
</feature>
<feature type="compositionally biased region" description="Gly residues" evidence="1">
    <location>
        <begin position="37"/>
        <end position="54"/>
    </location>
</feature>
<protein>
    <submittedName>
        <fullName evidence="4">FMN-binding protein</fullName>
    </submittedName>
</protein>
<keyword evidence="5" id="KW-1185">Reference proteome</keyword>
<keyword evidence="2" id="KW-0732">Signal</keyword>
<feature type="signal peptide" evidence="2">
    <location>
        <begin position="1"/>
        <end position="23"/>
    </location>
</feature>
<accession>A0ABV6VWU8</accession>
<feature type="domain" description="FMN-binding" evidence="3">
    <location>
        <begin position="108"/>
        <end position="184"/>
    </location>
</feature>
<dbReference type="Pfam" id="PF04205">
    <property type="entry name" value="FMN_bind"/>
    <property type="match status" value="1"/>
</dbReference>
<dbReference type="Proteomes" id="UP001592531">
    <property type="component" value="Unassembled WGS sequence"/>
</dbReference>
<proteinExistence type="predicted"/>
<dbReference type="EMBL" id="JBHFAB010000010">
    <property type="protein sequence ID" value="MFC1418018.1"/>
    <property type="molecule type" value="Genomic_DNA"/>
</dbReference>
<evidence type="ECO:0000256" key="2">
    <source>
        <dbReference type="SAM" id="SignalP"/>
    </source>
</evidence>
<feature type="region of interest" description="Disordered" evidence="1">
    <location>
        <begin position="30"/>
        <end position="97"/>
    </location>
</feature>
<dbReference type="RefSeq" id="WP_380536723.1">
    <property type="nucleotide sequence ID" value="NZ_JBHFAB010000010.1"/>
</dbReference>
<dbReference type="SMART" id="SM00900">
    <property type="entry name" value="FMN_bind"/>
    <property type="match status" value="1"/>
</dbReference>
<evidence type="ECO:0000256" key="1">
    <source>
        <dbReference type="SAM" id="MobiDB-lite"/>
    </source>
</evidence>
<sequence>MRRITIGLAATAAGIALVVGVKAESAGAPRSALGVSDSGGGGGVRIGGGPGVGSNHGAPTARPTASAGSSTGPSGGPSTVPSSGPAAGAAATPAGRSGRFTGAAVDTRYGTVQVQAVLTAGRLTDVVVLQETDGGRSQDIDSFALPVLRAEALKAQGADIDVVSGATYTSAGYARSLQAALDAAGRG</sequence>
<dbReference type="InterPro" id="IPR007329">
    <property type="entry name" value="FMN-bd"/>
</dbReference>
<name>A0ABV6VWU8_9ACTN</name>
<gene>
    <name evidence="4" type="ORF">ACEZDE_15405</name>
</gene>
<evidence type="ECO:0000313" key="5">
    <source>
        <dbReference type="Proteomes" id="UP001592531"/>
    </source>
</evidence>
<organism evidence="4 5">
    <name type="scientific">Streptacidiphilus cavernicola</name>
    <dbReference type="NCBI Taxonomy" id="3342716"/>
    <lineage>
        <taxon>Bacteria</taxon>
        <taxon>Bacillati</taxon>
        <taxon>Actinomycetota</taxon>
        <taxon>Actinomycetes</taxon>
        <taxon>Kitasatosporales</taxon>
        <taxon>Streptomycetaceae</taxon>
        <taxon>Streptacidiphilus</taxon>
    </lineage>
</organism>
<feature type="compositionally biased region" description="Low complexity" evidence="1">
    <location>
        <begin position="63"/>
        <end position="97"/>
    </location>
</feature>